<comment type="subcellular location">
    <subcellularLocation>
        <location evidence="1">Cell membrane</location>
        <topology evidence="1">Multi-pass membrane protein</topology>
    </subcellularLocation>
</comment>
<feature type="transmembrane region" description="Helical" evidence="7">
    <location>
        <begin position="395"/>
        <end position="413"/>
    </location>
</feature>
<feature type="transmembrane region" description="Helical" evidence="7">
    <location>
        <begin position="263"/>
        <end position="285"/>
    </location>
</feature>
<dbReference type="PANTHER" id="PTHR23513">
    <property type="entry name" value="INTEGRAL MEMBRANE EFFLUX PROTEIN-RELATED"/>
    <property type="match status" value="1"/>
</dbReference>
<dbReference type="InterPro" id="IPR011701">
    <property type="entry name" value="MFS"/>
</dbReference>
<evidence type="ECO:0000256" key="2">
    <source>
        <dbReference type="ARBA" id="ARBA00022475"/>
    </source>
</evidence>
<reference evidence="8 9" key="1">
    <citation type="submission" date="2020-08" db="EMBL/GenBank/DDBJ databases">
        <title>Genomic Encyclopedia of Type Strains, Phase IV (KMG-IV): sequencing the most valuable type-strain genomes for metagenomic binning, comparative biology and taxonomic classification.</title>
        <authorList>
            <person name="Goeker M."/>
        </authorList>
    </citation>
    <scope>NUCLEOTIDE SEQUENCE [LARGE SCALE GENOMIC DNA]</scope>
    <source>
        <strain evidence="8 9">DSM 44197</strain>
    </source>
</reference>
<proteinExistence type="predicted"/>
<evidence type="ECO:0000256" key="3">
    <source>
        <dbReference type="ARBA" id="ARBA00022692"/>
    </source>
</evidence>
<dbReference type="CDD" id="cd06173">
    <property type="entry name" value="MFS_MefA_like"/>
    <property type="match status" value="1"/>
</dbReference>
<feature type="transmembrane region" description="Helical" evidence="7">
    <location>
        <begin position="236"/>
        <end position="257"/>
    </location>
</feature>
<dbReference type="EMBL" id="JACJIA010000004">
    <property type="protein sequence ID" value="MBA8951992.1"/>
    <property type="molecule type" value="Genomic_DNA"/>
</dbReference>
<feature type="transmembrane region" description="Helical" evidence="7">
    <location>
        <begin position="297"/>
        <end position="316"/>
    </location>
</feature>
<dbReference type="RefSeq" id="WP_182844283.1">
    <property type="nucleotide sequence ID" value="NZ_BAAALP010000014.1"/>
</dbReference>
<feature type="transmembrane region" description="Helical" evidence="7">
    <location>
        <begin position="56"/>
        <end position="80"/>
    </location>
</feature>
<organism evidence="8 9">
    <name type="scientific">Actinomadura namibiensis</name>
    <dbReference type="NCBI Taxonomy" id="182080"/>
    <lineage>
        <taxon>Bacteria</taxon>
        <taxon>Bacillati</taxon>
        <taxon>Actinomycetota</taxon>
        <taxon>Actinomycetes</taxon>
        <taxon>Streptosporangiales</taxon>
        <taxon>Thermomonosporaceae</taxon>
        <taxon>Actinomadura</taxon>
    </lineage>
</organism>
<dbReference type="Proteomes" id="UP000572680">
    <property type="component" value="Unassembled WGS sequence"/>
</dbReference>
<sequence length="498" mass="51614">MIDRTLRASPAKARGTPWPRDFTLLWRGTAVSQFGAANAALTGPLLALALTGSPVLAGWVTACGALPRIALLLPAGVLVDRWDRRRVMIGSQLVRIAAIVVLLGAVLLLDASPWLIAVCAAVQGACTTFYTTAETAAVPTLVEPGRLPRAIGRNETRLHAAEMTGRSGGGLLFGLWHGLPPLADIASALTAVLMLLRMRGRTPRPARAAPARFGDLARDLGEGFGHLWGDRLLRRVLLVCTVTNFLFQNLPLLLLFLGRERHLPGVVVGLLCAASGLGGLVGASVASRRRWVRPARLVIGCVWAWALLSAGLALAGTVSSGLLLVALPLASGCIGFVGAHLNVALGVYQATAVSPGMLGRVVSANRFFTGGAVPLGAMFSGYLVTSVGLRQVPTIVAVVVGTLALLLTLRTLLDARGAGPNRLGTARAVLALGPAFTLRIVSRARDSAGGGREALRGAARARAAGRAARCRTPPASPPGSAAGSPRAPWSEPLPAARD</sequence>
<keyword evidence="4 7" id="KW-1133">Transmembrane helix</keyword>
<evidence type="ECO:0000256" key="7">
    <source>
        <dbReference type="SAM" id="Phobius"/>
    </source>
</evidence>
<keyword evidence="5 7" id="KW-0472">Membrane</keyword>
<feature type="transmembrane region" description="Helical" evidence="7">
    <location>
        <begin position="367"/>
        <end position="389"/>
    </location>
</feature>
<protein>
    <submittedName>
        <fullName evidence="8">Putative MFS family arabinose efflux permease</fullName>
    </submittedName>
</protein>
<feature type="transmembrane region" description="Helical" evidence="7">
    <location>
        <begin position="322"/>
        <end position="347"/>
    </location>
</feature>
<dbReference type="SUPFAM" id="SSF103473">
    <property type="entry name" value="MFS general substrate transporter"/>
    <property type="match status" value="1"/>
</dbReference>
<dbReference type="GO" id="GO:0022857">
    <property type="term" value="F:transmembrane transporter activity"/>
    <property type="evidence" value="ECO:0007669"/>
    <property type="project" value="InterPro"/>
</dbReference>
<dbReference type="InterPro" id="IPR036259">
    <property type="entry name" value="MFS_trans_sf"/>
</dbReference>
<evidence type="ECO:0000313" key="9">
    <source>
        <dbReference type="Proteomes" id="UP000572680"/>
    </source>
</evidence>
<dbReference type="Pfam" id="PF07690">
    <property type="entry name" value="MFS_1"/>
    <property type="match status" value="1"/>
</dbReference>
<comment type="caution">
    <text evidence="8">The sequence shown here is derived from an EMBL/GenBank/DDBJ whole genome shotgun (WGS) entry which is preliminary data.</text>
</comment>
<keyword evidence="9" id="KW-1185">Reference proteome</keyword>
<evidence type="ECO:0000256" key="6">
    <source>
        <dbReference type="SAM" id="MobiDB-lite"/>
    </source>
</evidence>
<dbReference type="AlphaFoldDB" id="A0A7W3LPR7"/>
<keyword evidence="2" id="KW-1003">Cell membrane</keyword>
<evidence type="ECO:0000256" key="4">
    <source>
        <dbReference type="ARBA" id="ARBA00022989"/>
    </source>
</evidence>
<feature type="region of interest" description="Disordered" evidence="6">
    <location>
        <begin position="451"/>
        <end position="498"/>
    </location>
</feature>
<accession>A0A7W3LPR7</accession>
<dbReference type="PANTHER" id="PTHR23513:SF6">
    <property type="entry name" value="MAJOR FACILITATOR SUPERFAMILY ASSOCIATED DOMAIN-CONTAINING PROTEIN"/>
    <property type="match status" value="1"/>
</dbReference>
<feature type="transmembrane region" description="Helical" evidence="7">
    <location>
        <begin position="175"/>
        <end position="196"/>
    </location>
</feature>
<evidence type="ECO:0000256" key="1">
    <source>
        <dbReference type="ARBA" id="ARBA00004651"/>
    </source>
</evidence>
<dbReference type="GO" id="GO:0005886">
    <property type="term" value="C:plasma membrane"/>
    <property type="evidence" value="ECO:0007669"/>
    <property type="project" value="UniProtKB-SubCell"/>
</dbReference>
<feature type="transmembrane region" description="Helical" evidence="7">
    <location>
        <begin position="24"/>
        <end position="50"/>
    </location>
</feature>
<feature type="compositionally biased region" description="Low complexity" evidence="6">
    <location>
        <begin position="456"/>
        <end position="490"/>
    </location>
</feature>
<dbReference type="Gene3D" id="1.20.1250.20">
    <property type="entry name" value="MFS general substrate transporter like domains"/>
    <property type="match status" value="1"/>
</dbReference>
<evidence type="ECO:0000313" key="8">
    <source>
        <dbReference type="EMBL" id="MBA8951992.1"/>
    </source>
</evidence>
<name>A0A7W3LPR7_ACTNM</name>
<gene>
    <name evidence="8" type="ORF">HNR61_003632</name>
</gene>
<keyword evidence="3 7" id="KW-0812">Transmembrane</keyword>
<evidence type="ECO:0000256" key="5">
    <source>
        <dbReference type="ARBA" id="ARBA00023136"/>
    </source>
</evidence>